<evidence type="ECO:0000256" key="2">
    <source>
        <dbReference type="ARBA" id="ARBA00004911"/>
    </source>
</evidence>
<evidence type="ECO:0000313" key="15">
    <source>
        <dbReference type="EMBL" id="KAG5175296.1"/>
    </source>
</evidence>
<accession>A0A835YIR2</accession>
<dbReference type="GO" id="GO:0008295">
    <property type="term" value="P:spermidine biosynthetic process"/>
    <property type="evidence" value="ECO:0007669"/>
    <property type="project" value="UniProtKB-KW"/>
</dbReference>
<dbReference type="PANTHER" id="PTHR11570">
    <property type="entry name" value="S-ADENOSYLMETHIONINE DECARBOXYLASE"/>
    <property type="match status" value="1"/>
</dbReference>
<dbReference type="SUPFAM" id="SSF56276">
    <property type="entry name" value="S-adenosylmethionine decarboxylase"/>
    <property type="match status" value="1"/>
</dbReference>
<dbReference type="InterPro" id="IPR001985">
    <property type="entry name" value="S-AdoMet_decarboxylase_euk"/>
</dbReference>
<keyword evidence="7" id="KW-0068">Autocatalytic cleavage</keyword>
<dbReference type="Gene3D" id="3.60.90.10">
    <property type="entry name" value="S-adenosylmethionine decarboxylase"/>
    <property type="match status" value="1"/>
</dbReference>
<comment type="pathway">
    <text evidence="2">Amine and polyamine biosynthesis; S-adenosylmethioninamine biosynthesis; S-adenosylmethioninamine from S-adenosyl-L-methionine: step 1/1.</text>
</comment>
<dbReference type="EMBL" id="JAFCMP010000551">
    <property type="protein sequence ID" value="KAG5175296.1"/>
    <property type="molecule type" value="Genomic_DNA"/>
</dbReference>
<keyword evidence="9" id="KW-0620">Polyamine biosynthesis</keyword>
<keyword evidence="8" id="KW-0745">Spermidine biosynthesis</keyword>
<evidence type="ECO:0000256" key="12">
    <source>
        <dbReference type="ARBA" id="ARBA00023270"/>
    </source>
</evidence>
<name>A0A835YIR2_9STRA</name>
<dbReference type="InterPro" id="IPR048283">
    <property type="entry name" value="AdoMetDC-like"/>
</dbReference>
<dbReference type="EC" id="4.1.1.50" evidence="4"/>
<keyword evidence="6" id="KW-0210">Decarboxylase</keyword>
<feature type="region of interest" description="Disordered" evidence="14">
    <location>
        <begin position="1"/>
        <end position="23"/>
    </location>
</feature>
<evidence type="ECO:0000256" key="9">
    <source>
        <dbReference type="ARBA" id="ARBA00023115"/>
    </source>
</evidence>
<keyword evidence="11" id="KW-0456">Lyase</keyword>
<keyword evidence="12" id="KW-0704">Schiff base</keyword>
<reference evidence="15" key="1">
    <citation type="submission" date="2021-02" db="EMBL/GenBank/DDBJ databases">
        <title>First Annotated Genome of the Yellow-green Alga Tribonema minus.</title>
        <authorList>
            <person name="Mahan K.M."/>
        </authorList>
    </citation>
    <scope>NUCLEOTIDE SEQUENCE</scope>
    <source>
        <strain evidence="15">UTEX B ZZ1240</strain>
    </source>
</reference>
<evidence type="ECO:0000313" key="16">
    <source>
        <dbReference type="Proteomes" id="UP000664859"/>
    </source>
</evidence>
<dbReference type="PANTHER" id="PTHR11570:SF0">
    <property type="entry name" value="S-ADENOSYLMETHIONINE DECARBOXYLASE PROENZYME"/>
    <property type="match status" value="1"/>
</dbReference>
<sequence length="399" mass="44092">MSDSLANSISMASDLSDSGSEHTLPEVLEAGDDDEEREYTGCFEGPEKTLEVCFKPGVGDARGCRALTREQLDQICKRARCTILSRMSNAHLDAYVLSESSLFVYRYKVVIKTCGTTTLLRCVAYLLQHAGAHGGLGLELEWVGYSRKNFTFPGDQLYPHASFEQELAYLRQHQHLSARLDGSGHVLGPVTGDHWFVYVADKYDRPNFTATDRICNIMMFDMHPESAACFVRDDIGPDGRHTTTARAAGHAMTVASGIADLVPGAAIDACAFEPCGYSMNAIQFESYYTIHVTPEAACSYASFETNNPYRSYRSIVNNVLGVFRPRRFVLTMMADEAGLKTMAENPFDQLSVPIPGFGAYARTSMCSTKVEGDCCLLLANYNLVVDRPVLSRRRSHTQV</sequence>
<dbReference type="NCBIfam" id="TIGR00535">
    <property type="entry name" value="SAM_DCase"/>
    <property type="match status" value="1"/>
</dbReference>
<dbReference type="InterPro" id="IPR018166">
    <property type="entry name" value="S-AdoMet_deCO2ase_CS"/>
</dbReference>
<comment type="similarity">
    <text evidence="3">Belongs to the eukaryotic AdoMetDC family.</text>
</comment>
<evidence type="ECO:0000256" key="1">
    <source>
        <dbReference type="ARBA" id="ARBA00001928"/>
    </source>
</evidence>
<proteinExistence type="inferred from homology"/>
<dbReference type="PROSITE" id="PS01336">
    <property type="entry name" value="ADOMETDC"/>
    <property type="match status" value="1"/>
</dbReference>
<dbReference type="GO" id="GO:0006597">
    <property type="term" value="P:spermine biosynthetic process"/>
    <property type="evidence" value="ECO:0007669"/>
    <property type="project" value="InterPro"/>
</dbReference>
<dbReference type="UniPathway" id="UPA00331">
    <property type="reaction ID" value="UER00451"/>
</dbReference>
<dbReference type="AlphaFoldDB" id="A0A835YIR2"/>
<keyword evidence="10" id="KW-0865">Zymogen</keyword>
<keyword evidence="16" id="KW-1185">Reference proteome</keyword>
<evidence type="ECO:0000256" key="11">
    <source>
        <dbReference type="ARBA" id="ARBA00023239"/>
    </source>
</evidence>
<protein>
    <recommendedName>
        <fullName evidence="4">adenosylmethionine decarboxylase</fullName>
        <ecNumber evidence="4">4.1.1.50</ecNumber>
    </recommendedName>
</protein>
<dbReference type="OrthoDB" id="1068353at2759"/>
<evidence type="ECO:0000256" key="3">
    <source>
        <dbReference type="ARBA" id="ARBA00008466"/>
    </source>
</evidence>
<evidence type="ECO:0000256" key="4">
    <source>
        <dbReference type="ARBA" id="ARBA00012357"/>
    </source>
</evidence>
<feature type="compositionally biased region" description="Polar residues" evidence="14">
    <location>
        <begin position="1"/>
        <end position="18"/>
    </location>
</feature>
<dbReference type="GO" id="GO:0004014">
    <property type="term" value="F:adenosylmethionine decarboxylase activity"/>
    <property type="evidence" value="ECO:0007669"/>
    <property type="project" value="UniProtKB-EC"/>
</dbReference>
<evidence type="ECO:0000256" key="10">
    <source>
        <dbReference type="ARBA" id="ARBA00023145"/>
    </source>
</evidence>
<dbReference type="GO" id="GO:0005829">
    <property type="term" value="C:cytosol"/>
    <property type="evidence" value="ECO:0007669"/>
    <property type="project" value="TreeGrafter"/>
</dbReference>
<dbReference type="Pfam" id="PF01536">
    <property type="entry name" value="SAM_decarbox"/>
    <property type="match status" value="1"/>
</dbReference>
<dbReference type="Proteomes" id="UP000664859">
    <property type="component" value="Unassembled WGS sequence"/>
</dbReference>
<evidence type="ECO:0000256" key="14">
    <source>
        <dbReference type="SAM" id="MobiDB-lite"/>
    </source>
</evidence>
<comment type="caution">
    <text evidence="15">The sequence shown here is derived from an EMBL/GenBank/DDBJ whole genome shotgun (WGS) entry which is preliminary data.</text>
</comment>
<keyword evidence="13" id="KW-0670">Pyruvate</keyword>
<dbReference type="InterPro" id="IPR016067">
    <property type="entry name" value="S-AdoMet_deCO2ase_core"/>
</dbReference>
<evidence type="ECO:0000256" key="13">
    <source>
        <dbReference type="ARBA" id="ARBA00023317"/>
    </source>
</evidence>
<evidence type="ECO:0000256" key="5">
    <source>
        <dbReference type="ARBA" id="ARBA00022691"/>
    </source>
</evidence>
<comment type="cofactor">
    <cofactor evidence="1">
        <name>pyruvate</name>
        <dbReference type="ChEBI" id="CHEBI:15361"/>
    </cofactor>
</comment>
<evidence type="ECO:0000256" key="6">
    <source>
        <dbReference type="ARBA" id="ARBA00022793"/>
    </source>
</evidence>
<evidence type="ECO:0000256" key="7">
    <source>
        <dbReference type="ARBA" id="ARBA00022813"/>
    </source>
</evidence>
<organism evidence="15 16">
    <name type="scientific">Tribonema minus</name>
    <dbReference type="NCBI Taxonomy" id="303371"/>
    <lineage>
        <taxon>Eukaryota</taxon>
        <taxon>Sar</taxon>
        <taxon>Stramenopiles</taxon>
        <taxon>Ochrophyta</taxon>
        <taxon>PX clade</taxon>
        <taxon>Xanthophyceae</taxon>
        <taxon>Tribonematales</taxon>
        <taxon>Tribonemataceae</taxon>
        <taxon>Tribonema</taxon>
    </lineage>
</organism>
<dbReference type="Gene3D" id="3.30.360.50">
    <property type="entry name" value="S-adenosylmethionine decarboxylase"/>
    <property type="match status" value="1"/>
</dbReference>
<gene>
    <name evidence="15" type="ORF">JKP88DRAFT_203653</name>
</gene>
<keyword evidence="5" id="KW-0949">S-adenosyl-L-methionine</keyword>
<evidence type="ECO:0000256" key="8">
    <source>
        <dbReference type="ARBA" id="ARBA00023066"/>
    </source>
</evidence>